<keyword evidence="4" id="KW-1185">Reference proteome</keyword>
<dbReference type="EMBL" id="JBEXAE010000004">
    <property type="protein sequence ID" value="MET6991015.1"/>
    <property type="molecule type" value="Genomic_DNA"/>
</dbReference>
<comment type="caution">
    <text evidence="3">The sequence shown here is derived from an EMBL/GenBank/DDBJ whole genome shotgun (WGS) entry which is preliminary data.</text>
</comment>
<accession>A0ABV2SV27</accession>
<dbReference type="Pfam" id="PF00551">
    <property type="entry name" value="Formyl_trans_N"/>
    <property type="match status" value="1"/>
</dbReference>
<evidence type="ECO:0000259" key="1">
    <source>
        <dbReference type="Pfam" id="PF00551"/>
    </source>
</evidence>
<gene>
    <name evidence="3" type="ORF">ABXZ36_10185</name>
</gene>
<feature type="domain" description="Formyl transferase N-terminal" evidence="1">
    <location>
        <begin position="64"/>
        <end position="168"/>
    </location>
</feature>
<evidence type="ECO:0000313" key="3">
    <source>
        <dbReference type="EMBL" id="MET6991015.1"/>
    </source>
</evidence>
<dbReference type="InterPro" id="IPR036477">
    <property type="entry name" value="Formyl_transf_N_sf"/>
</dbReference>
<dbReference type="RefSeq" id="WP_354615413.1">
    <property type="nucleotide sequence ID" value="NZ_JBEXAE010000004.1"/>
</dbReference>
<name>A0ABV2SV27_9FLAO</name>
<dbReference type="InterPro" id="IPR002376">
    <property type="entry name" value="Formyl_transf_N"/>
</dbReference>
<sequence>MNDRFLVTREKILFVGSRYHVLDQLLSSENKEDILIYALENSYLAQMLTDKNIAFRAFDFKDKGKFMEEILSLDFDILISNGCPFILPVHKFAPEQLLINIHPTYLPFLQGKTPINGIFYDGYEFYGATMHFIDAGIDTGAIIYQKRVGITPDLDLGLLYHLSMKLEGTVFKIGWELLKQSNFKYQGEKQQGTSTYFNRTPEMQLLDFKSQNTSAILRAIKSFGIKSQGCSAEISNKNYRIYEAENMIHPPLLKEYQMSGPGSLLLEYDTKLLVKTKDGIIKITRYEVLIG</sequence>
<organism evidence="3 4">
    <name type="scientific">Sediminicola arcticus</name>
    <dbReference type="NCBI Taxonomy" id="1574308"/>
    <lineage>
        <taxon>Bacteria</taxon>
        <taxon>Pseudomonadati</taxon>
        <taxon>Bacteroidota</taxon>
        <taxon>Flavobacteriia</taxon>
        <taxon>Flavobacteriales</taxon>
        <taxon>Flavobacteriaceae</taxon>
        <taxon>Sediminicola</taxon>
    </lineage>
</organism>
<dbReference type="SUPFAM" id="SSF53328">
    <property type="entry name" value="Formyltransferase"/>
    <property type="match status" value="1"/>
</dbReference>
<dbReference type="Proteomes" id="UP001549799">
    <property type="component" value="Unassembled WGS sequence"/>
</dbReference>
<evidence type="ECO:0000313" key="4">
    <source>
        <dbReference type="Proteomes" id="UP001549799"/>
    </source>
</evidence>
<proteinExistence type="predicted"/>
<dbReference type="PANTHER" id="PTHR11138">
    <property type="entry name" value="METHIONYL-TRNA FORMYLTRANSFERASE"/>
    <property type="match status" value="1"/>
</dbReference>
<protein>
    <submittedName>
        <fullName evidence="3">Formyltransferase family protein</fullName>
    </submittedName>
</protein>
<feature type="domain" description="Formyl transferase C-terminal" evidence="2">
    <location>
        <begin position="200"/>
        <end position="285"/>
    </location>
</feature>
<dbReference type="InterPro" id="IPR005793">
    <property type="entry name" value="Formyl_trans_C"/>
</dbReference>
<reference evidence="3 4" key="1">
    <citation type="submission" date="2024-07" db="EMBL/GenBank/DDBJ databases">
        <title>The genome sequence of type strain Sediminicola arcticus GDMCC 1.2805.</title>
        <authorList>
            <person name="Liu Y."/>
        </authorList>
    </citation>
    <scope>NUCLEOTIDE SEQUENCE [LARGE SCALE GENOMIC DNA]</scope>
    <source>
        <strain evidence="3 4">GDMCC 1.2805</strain>
    </source>
</reference>
<dbReference type="PANTHER" id="PTHR11138:SF5">
    <property type="entry name" value="METHIONYL-TRNA FORMYLTRANSFERASE, MITOCHONDRIAL"/>
    <property type="match status" value="1"/>
</dbReference>
<dbReference type="Gene3D" id="3.40.50.12230">
    <property type="match status" value="1"/>
</dbReference>
<evidence type="ECO:0000259" key="2">
    <source>
        <dbReference type="Pfam" id="PF02911"/>
    </source>
</evidence>
<dbReference type="Pfam" id="PF02911">
    <property type="entry name" value="Formyl_trans_C"/>
    <property type="match status" value="1"/>
</dbReference>